<gene>
    <name evidence="2" type="ORF">AVEN_36401_1</name>
</gene>
<keyword evidence="3" id="KW-1185">Reference proteome</keyword>
<evidence type="ECO:0000256" key="1">
    <source>
        <dbReference type="SAM" id="MobiDB-lite"/>
    </source>
</evidence>
<reference evidence="2 3" key="1">
    <citation type="journal article" date="2019" name="Sci. Rep.">
        <title>Orb-weaving spider Araneus ventricosus genome elucidates the spidroin gene catalogue.</title>
        <authorList>
            <person name="Kono N."/>
            <person name="Nakamura H."/>
            <person name="Ohtoshi R."/>
            <person name="Moran D.A.P."/>
            <person name="Shinohara A."/>
            <person name="Yoshida Y."/>
            <person name="Fujiwara M."/>
            <person name="Mori M."/>
            <person name="Tomita M."/>
            <person name="Arakawa K."/>
        </authorList>
    </citation>
    <scope>NUCLEOTIDE SEQUENCE [LARGE SCALE GENOMIC DNA]</scope>
</reference>
<feature type="region of interest" description="Disordered" evidence="1">
    <location>
        <begin position="1"/>
        <end position="78"/>
    </location>
</feature>
<feature type="compositionally biased region" description="Low complexity" evidence="1">
    <location>
        <begin position="32"/>
        <end position="48"/>
    </location>
</feature>
<organism evidence="2 3">
    <name type="scientific">Araneus ventricosus</name>
    <name type="common">Orbweaver spider</name>
    <name type="synonym">Epeira ventricosa</name>
    <dbReference type="NCBI Taxonomy" id="182803"/>
    <lineage>
        <taxon>Eukaryota</taxon>
        <taxon>Metazoa</taxon>
        <taxon>Ecdysozoa</taxon>
        <taxon>Arthropoda</taxon>
        <taxon>Chelicerata</taxon>
        <taxon>Arachnida</taxon>
        <taxon>Araneae</taxon>
        <taxon>Araneomorphae</taxon>
        <taxon>Entelegynae</taxon>
        <taxon>Araneoidea</taxon>
        <taxon>Araneidae</taxon>
        <taxon>Araneus</taxon>
    </lineage>
</organism>
<comment type="caution">
    <text evidence="2">The sequence shown here is derived from an EMBL/GenBank/DDBJ whole genome shotgun (WGS) entry which is preliminary data.</text>
</comment>
<evidence type="ECO:0000313" key="3">
    <source>
        <dbReference type="Proteomes" id="UP000499080"/>
    </source>
</evidence>
<feature type="compositionally biased region" description="Low complexity" evidence="1">
    <location>
        <begin position="58"/>
        <end position="75"/>
    </location>
</feature>
<evidence type="ECO:0000313" key="2">
    <source>
        <dbReference type="EMBL" id="GBO18283.1"/>
    </source>
</evidence>
<dbReference type="Proteomes" id="UP000499080">
    <property type="component" value="Unassembled WGS sequence"/>
</dbReference>
<name>A0A4Y2UZC3_ARAVE</name>
<sequence length="119" mass="13410">MFAKQCEEGENCPLGNAYRAPPTFEPDDTDETNTTTESRTSTSKPRTRTTTESRTRATTESGTRTTIEPGTRTTTSPPLVIMSISKEGNWTTEIRGKMKDFLEKVKEWIKNISKSEKNE</sequence>
<protein>
    <submittedName>
        <fullName evidence="2">Uncharacterized protein</fullName>
    </submittedName>
</protein>
<dbReference type="EMBL" id="BGPR01041921">
    <property type="protein sequence ID" value="GBO18283.1"/>
    <property type="molecule type" value="Genomic_DNA"/>
</dbReference>
<dbReference type="AlphaFoldDB" id="A0A4Y2UZC3"/>
<proteinExistence type="predicted"/>
<accession>A0A4Y2UZC3</accession>